<comment type="caution">
    <text evidence="1">The sequence shown here is derived from an EMBL/GenBank/DDBJ whole genome shotgun (WGS) entry which is preliminary data.</text>
</comment>
<keyword evidence="2" id="KW-1185">Reference proteome</keyword>
<protein>
    <submittedName>
        <fullName evidence="1">Uncharacterized protein</fullName>
    </submittedName>
</protein>
<name>A0A9X2P3B1_9BACT</name>
<dbReference type="RefSeq" id="WP_258422873.1">
    <property type="nucleotide sequence ID" value="NZ_JANSUY010000004.1"/>
</dbReference>
<dbReference type="EMBL" id="JANSUY010000004">
    <property type="protein sequence ID" value="MCR9015011.1"/>
    <property type="molecule type" value="Genomic_DNA"/>
</dbReference>
<evidence type="ECO:0000313" key="1">
    <source>
        <dbReference type="EMBL" id="MCR9015011.1"/>
    </source>
</evidence>
<sequence length="122" mass="14370">MISIENEKELLALLKALEFVKYQSKDYESRYLAGSPIIGELYRKISESLHKYYEEIHIPYSKEWVNIESIPAYLNVISNHIANIDNWKDLSEESKIEVVKVFIYPFKVEDSTLVKLIETRNL</sequence>
<proteinExistence type="predicted"/>
<organism evidence="1 2">
    <name type="scientific">Aquiflexum gelatinilyticum</name>
    <dbReference type="NCBI Taxonomy" id="2961943"/>
    <lineage>
        <taxon>Bacteria</taxon>
        <taxon>Pseudomonadati</taxon>
        <taxon>Bacteroidota</taxon>
        <taxon>Cytophagia</taxon>
        <taxon>Cytophagales</taxon>
        <taxon>Cyclobacteriaceae</taxon>
        <taxon>Aquiflexum</taxon>
    </lineage>
</organism>
<accession>A0A9X2P3B1</accession>
<dbReference type="AlphaFoldDB" id="A0A9X2P3B1"/>
<dbReference type="Proteomes" id="UP001142175">
    <property type="component" value="Unassembled WGS sequence"/>
</dbReference>
<reference evidence="1" key="1">
    <citation type="submission" date="2022-08" db="EMBL/GenBank/DDBJ databases">
        <authorList>
            <person name="Zhang D."/>
        </authorList>
    </citation>
    <scope>NUCLEOTIDE SEQUENCE</scope>
    <source>
        <strain evidence="1">XJ19-11</strain>
    </source>
</reference>
<evidence type="ECO:0000313" key="2">
    <source>
        <dbReference type="Proteomes" id="UP001142175"/>
    </source>
</evidence>
<gene>
    <name evidence="1" type="ORF">NU887_08185</name>
</gene>